<dbReference type="AlphaFoldDB" id="E9HPW5"/>
<accession>E9HPW5</accession>
<dbReference type="OrthoDB" id="6400125at2759"/>
<evidence type="ECO:0000313" key="2">
    <source>
        <dbReference type="Proteomes" id="UP000000305"/>
    </source>
</evidence>
<protein>
    <submittedName>
        <fullName evidence="1">Uncharacterized protein</fullName>
    </submittedName>
</protein>
<keyword evidence="2" id="KW-1185">Reference proteome</keyword>
<dbReference type="EMBL" id="GL732711">
    <property type="protein sequence ID" value="EFX66230.1"/>
    <property type="molecule type" value="Genomic_DNA"/>
</dbReference>
<dbReference type="KEGG" id="dpx:DAPPUDRAFT_332413"/>
<evidence type="ECO:0000313" key="1">
    <source>
        <dbReference type="EMBL" id="EFX66230.1"/>
    </source>
</evidence>
<name>E9HPW5_DAPPU</name>
<organism evidence="1 2">
    <name type="scientific">Daphnia pulex</name>
    <name type="common">Water flea</name>
    <dbReference type="NCBI Taxonomy" id="6669"/>
    <lineage>
        <taxon>Eukaryota</taxon>
        <taxon>Metazoa</taxon>
        <taxon>Ecdysozoa</taxon>
        <taxon>Arthropoda</taxon>
        <taxon>Crustacea</taxon>
        <taxon>Branchiopoda</taxon>
        <taxon>Diplostraca</taxon>
        <taxon>Cladocera</taxon>
        <taxon>Anomopoda</taxon>
        <taxon>Daphniidae</taxon>
        <taxon>Daphnia</taxon>
    </lineage>
</organism>
<gene>
    <name evidence="1" type="ORF">DAPPUDRAFT_332413</name>
</gene>
<dbReference type="InParanoid" id="E9HPW5"/>
<dbReference type="HOGENOM" id="CLU_928315_0_0_1"/>
<proteinExistence type="predicted"/>
<sequence length="300" mass="34035">MAIFVSICLDHNKSEEMGVFELYFATEVRRLLDDADVEPYTAAAKVWSLVVILQYMLFGRHPSCSCADYTGQSTSTQRSSLVDGHGVVESIIGILGSSVRQKRRGYYQPSVVASPEVRKSTHLERTGLDIEESVYNCNTPENHPNWQRNYGNRGSTSFNNMMRLHHLEEALDNGLKLHIPLLHLCPFNTTTQFGFSQQQSIDCNVCLFSKILKTMSSRDQISKMLMSKLFTNSLCSKIQWKKRGNDRRPGFGHLTNLIAVMGVIINIIREINKAPKVDFKELIGTIQTARRILSFELKNK</sequence>
<dbReference type="Proteomes" id="UP000000305">
    <property type="component" value="Unassembled WGS sequence"/>
</dbReference>
<reference evidence="1 2" key="1">
    <citation type="journal article" date="2011" name="Science">
        <title>The ecoresponsive genome of Daphnia pulex.</title>
        <authorList>
            <person name="Colbourne J.K."/>
            <person name="Pfrender M.E."/>
            <person name="Gilbert D."/>
            <person name="Thomas W.K."/>
            <person name="Tucker A."/>
            <person name="Oakley T.H."/>
            <person name="Tokishita S."/>
            <person name="Aerts A."/>
            <person name="Arnold G.J."/>
            <person name="Basu M.K."/>
            <person name="Bauer D.J."/>
            <person name="Caceres C.E."/>
            <person name="Carmel L."/>
            <person name="Casola C."/>
            <person name="Choi J.H."/>
            <person name="Detter J.C."/>
            <person name="Dong Q."/>
            <person name="Dusheyko S."/>
            <person name="Eads B.D."/>
            <person name="Frohlich T."/>
            <person name="Geiler-Samerotte K.A."/>
            <person name="Gerlach D."/>
            <person name="Hatcher P."/>
            <person name="Jogdeo S."/>
            <person name="Krijgsveld J."/>
            <person name="Kriventseva E.V."/>
            <person name="Kultz D."/>
            <person name="Laforsch C."/>
            <person name="Lindquist E."/>
            <person name="Lopez J."/>
            <person name="Manak J.R."/>
            <person name="Muller J."/>
            <person name="Pangilinan J."/>
            <person name="Patwardhan R.P."/>
            <person name="Pitluck S."/>
            <person name="Pritham E.J."/>
            <person name="Rechtsteiner A."/>
            <person name="Rho M."/>
            <person name="Rogozin I.B."/>
            <person name="Sakarya O."/>
            <person name="Salamov A."/>
            <person name="Schaack S."/>
            <person name="Shapiro H."/>
            <person name="Shiga Y."/>
            <person name="Skalitzky C."/>
            <person name="Smith Z."/>
            <person name="Souvorov A."/>
            <person name="Sung W."/>
            <person name="Tang Z."/>
            <person name="Tsuchiya D."/>
            <person name="Tu H."/>
            <person name="Vos H."/>
            <person name="Wang M."/>
            <person name="Wolf Y.I."/>
            <person name="Yamagata H."/>
            <person name="Yamada T."/>
            <person name="Ye Y."/>
            <person name="Shaw J.R."/>
            <person name="Andrews J."/>
            <person name="Crease T.J."/>
            <person name="Tang H."/>
            <person name="Lucas S.M."/>
            <person name="Robertson H.M."/>
            <person name="Bork P."/>
            <person name="Koonin E.V."/>
            <person name="Zdobnov E.M."/>
            <person name="Grigoriev I.V."/>
            <person name="Lynch M."/>
            <person name="Boore J.L."/>
        </authorList>
    </citation>
    <scope>NUCLEOTIDE SEQUENCE [LARGE SCALE GENOMIC DNA]</scope>
</reference>